<protein>
    <recommendedName>
        <fullName evidence="3">DUF4034 domain-containing protein</fullName>
    </recommendedName>
</protein>
<dbReference type="EMBL" id="BAAANY010000005">
    <property type="protein sequence ID" value="GAA1666332.1"/>
    <property type="molecule type" value="Genomic_DNA"/>
</dbReference>
<accession>A0ABN2G6W5</accession>
<proteinExistence type="predicted"/>
<evidence type="ECO:0008006" key="3">
    <source>
        <dbReference type="Google" id="ProtNLM"/>
    </source>
</evidence>
<comment type="caution">
    <text evidence="1">The sequence shown here is derived from an EMBL/GenBank/DDBJ whole genome shotgun (WGS) entry which is preliminary data.</text>
</comment>
<evidence type="ECO:0000313" key="1">
    <source>
        <dbReference type="EMBL" id="GAA1666332.1"/>
    </source>
</evidence>
<name>A0ABN2G6W5_9ACTN</name>
<organism evidence="1 2">
    <name type="scientific">Fodinicola feengrottensis</name>
    <dbReference type="NCBI Taxonomy" id="435914"/>
    <lineage>
        <taxon>Bacteria</taxon>
        <taxon>Bacillati</taxon>
        <taxon>Actinomycetota</taxon>
        <taxon>Actinomycetes</taxon>
        <taxon>Mycobacteriales</taxon>
        <taxon>Fodinicola</taxon>
    </lineage>
</organism>
<keyword evidence="2" id="KW-1185">Reference proteome</keyword>
<dbReference type="Proteomes" id="UP001500618">
    <property type="component" value="Unassembled WGS sequence"/>
</dbReference>
<gene>
    <name evidence="1" type="ORF">GCM10009765_14780</name>
</gene>
<sequence>MRSIVQAADWPGVLAFFASLPDHRSRSFLAANVDAVEGSEDFLAEQVPQERTPGLAHTLLGIRYITMGWDVRTSLSAKKVSREQFAALRDYLCKAEQLLIDATAARPDNVAAWQARLTTSMGLELGKSESLRRYAQLAKHDPHNFLAQRRMVQLLCTKWSGTWEAMFAFARECVSSAPLGDLTPAVIVEAHIERWFKIDGDAESERYLREAYGEVCAAADRSVDHPAYRPQYGWVAAHNLFAFYFTEVADYQRAARHFHAIGNLASYPWSNYADEAAAFARARAAATGA</sequence>
<reference evidence="1 2" key="1">
    <citation type="journal article" date="2019" name="Int. J. Syst. Evol. Microbiol.">
        <title>The Global Catalogue of Microorganisms (GCM) 10K type strain sequencing project: providing services to taxonomists for standard genome sequencing and annotation.</title>
        <authorList>
            <consortium name="The Broad Institute Genomics Platform"/>
            <consortium name="The Broad Institute Genome Sequencing Center for Infectious Disease"/>
            <person name="Wu L."/>
            <person name="Ma J."/>
        </authorList>
    </citation>
    <scope>NUCLEOTIDE SEQUENCE [LARGE SCALE GENOMIC DNA]</scope>
    <source>
        <strain evidence="1 2">JCM 14718</strain>
    </source>
</reference>
<evidence type="ECO:0000313" key="2">
    <source>
        <dbReference type="Proteomes" id="UP001500618"/>
    </source>
</evidence>